<keyword evidence="2" id="KW-0560">Oxidoreductase</keyword>
<keyword evidence="7" id="KW-1185">Reference proteome</keyword>
<dbReference type="AlphaFoldDB" id="A0A1T4NL73"/>
<evidence type="ECO:0000313" key="6">
    <source>
        <dbReference type="EMBL" id="SJZ79913.1"/>
    </source>
</evidence>
<gene>
    <name evidence="6" type="ORF">SAMN02745885_00959</name>
</gene>
<evidence type="ECO:0000256" key="1">
    <source>
        <dbReference type="ARBA" id="ARBA00022723"/>
    </source>
</evidence>
<keyword evidence="4" id="KW-0411">Iron-sulfur</keyword>
<accession>A0A1T4NL73</accession>
<evidence type="ECO:0000256" key="4">
    <source>
        <dbReference type="ARBA" id="ARBA00023014"/>
    </source>
</evidence>
<sequence length="138" mass="15671">MSVKEWQPKIIGFCCNWCSYAGADLAGISRLQQPPNVRVIRVPCSGRVNPQFILKAFQHGADGVLVAGCHPGDCHYATGNYFTRRRFLIFKRLLEYVGYEPGRLRARWISGAEGQKFASTTREMVEEIKLLGPNRRLR</sequence>
<reference evidence="7" key="1">
    <citation type="submission" date="2017-02" db="EMBL/GenBank/DDBJ databases">
        <authorList>
            <person name="Varghese N."/>
            <person name="Submissions S."/>
        </authorList>
    </citation>
    <scope>NUCLEOTIDE SEQUENCE [LARGE SCALE GENOMIC DNA]</scope>
    <source>
        <strain evidence="7">DSM 16521</strain>
    </source>
</reference>
<proteinExistence type="predicted"/>
<keyword evidence="3" id="KW-0408">Iron</keyword>
<dbReference type="Proteomes" id="UP000189933">
    <property type="component" value="Unassembled WGS sequence"/>
</dbReference>
<dbReference type="GO" id="GO:0016491">
    <property type="term" value="F:oxidoreductase activity"/>
    <property type="evidence" value="ECO:0007669"/>
    <property type="project" value="UniProtKB-KW"/>
</dbReference>
<organism evidence="6 7">
    <name type="scientific">Carboxydocella sporoproducens DSM 16521</name>
    <dbReference type="NCBI Taxonomy" id="1121270"/>
    <lineage>
        <taxon>Bacteria</taxon>
        <taxon>Bacillati</taxon>
        <taxon>Bacillota</taxon>
        <taxon>Clostridia</taxon>
        <taxon>Eubacteriales</taxon>
        <taxon>Clostridiales Family XVI. Incertae Sedis</taxon>
        <taxon>Carboxydocella</taxon>
    </lineage>
</organism>
<dbReference type="RefSeq" id="WP_078665049.1">
    <property type="nucleotide sequence ID" value="NZ_FUXM01000007.1"/>
</dbReference>
<feature type="domain" description="F420-non-reducing hydrogenase iron-sulfur subunit D" evidence="5">
    <location>
        <begin position="10"/>
        <end position="132"/>
    </location>
</feature>
<dbReference type="EMBL" id="FUXM01000007">
    <property type="protein sequence ID" value="SJZ79913.1"/>
    <property type="molecule type" value="Genomic_DNA"/>
</dbReference>
<dbReference type="Pfam" id="PF02662">
    <property type="entry name" value="FlpD"/>
    <property type="match status" value="1"/>
</dbReference>
<name>A0A1T4NL73_9FIRM</name>
<protein>
    <submittedName>
        <fullName evidence="6">Coenzyme F420-reducing hydrogenase, delta subunit</fullName>
    </submittedName>
</protein>
<dbReference type="InterPro" id="IPR003813">
    <property type="entry name" value="MvhD/FlpD"/>
</dbReference>
<evidence type="ECO:0000259" key="5">
    <source>
        <dbReference type="Pfam" id="PF02662"/>
    </source>
</evidence>
<dbReference type="OrthoDB" id="9785566at2"/>
<evidence type="ECO:0000256" key="2">
    <source>
        <dbReference type="ARBA" id="ARBA00023002"/>
    </source>
</evidence>
<dbReference type="GO" id="GO:0046872">
    <property type="term" value="F:metal ion binding"/>
    <property type="evidence" value="ECO:0007669"/>
    <property type="project" value="UniProtKB-KW"/>
</dbReference>
<dbReference type="GO" id="GO:0051536">
    <property type="term" value="F:iron-sulfur cluster binding"/>
    <property type="evidence" value="ECO:0007669"/>
    <property type="project" value="UniProtKB-KW"/>
</dbReference>
<evidence type="ECO:0000313" key="7">
    <source>
        <dbReference type="Proteomes" id="UP000189933"/>
    </source>
</evidence>
<evidence type="ECO:0000256" key="3">
    <source>
        <dbReference type="ARBA" id="ARBA00023004"/>
    </source>
</evidence>
<keyword evidence="1" id="KW-0479">Metal-binding</keyword>